<feature type="compositionally biased region" description="Basic residues" evidence="1">
    <location>
        <begin position="167"/>
        <end position="187"/>
    </location>
</feature>
<dbReference type="GO" id="GO:0005198">
    <property type="term" value="F:structural molecule activity"/>
    <property type="evidence" value="ECO:0007669"/>
    <property type="project" value="InterPro"/>
</dbReference>
<sequence>MAQEAPPDPFEEFGVTLDVMLLIPADFYPPGQDLIRRILAQFRGPLFPGSRRQTGPHWTALRNLIGCWAELDLHAQWVRINLPGQTAGATIGHVNNNMGLNLRRLLWFHWACINFGDQEVISFVISFSTWITTPAPYRPQNAPILSHMVSTASVSNLFGNRPGSSGPRRRSPSPRRLSRSPSPSRRK</sequence>
<protein>
    <submittedName>
        <fullName evidence="2">Core protein</fullName>
    </submittedName>
</protein>
<reference evidence="2" key="1">
    <citation type="journal article" date="2021" name="Viruses">
        <title>Discovery and Characterization of Actively Replicating DNA and Retro-Transcribing Viruses in Lower Vertebrate Hosts Based on RNA Sequencing.</title>
        <authorList>
            <person name="Chen X.X."/>
            <person name="Wu W.C."/>
            <person name="Shi M."/>
        </authorList>
    </citation>
    <scope>NUCLEOTIDE SEQUENCE</scope>
    <source>
        <strain evidence="2">Cxx18</strain>
    </source>
</reference>
<evidence type="ECO:0000313" key="2">
    <source>
        <dbReference type="EMBL" id="QWY26503.1"/>
    </source>
</evidence>
<dbReference type="InterPro" id="IPR036459">
    <property type="entry name" value="Viral_capsid_core_dom_sf_HBV"/>
</dbReference>
<name>A0A8F3CIP3_HBV</name>
<feature type="region of interest" description="Disordered" evidence="1">
    <location>
        <begin position="156"/>
        <end position="187"/>
    </location>
</feature>
<dbReference type="InterPro" id="IPR002006">
    <property type="entry name" value="Hepatitis_core"/>
</dbReference>
<organism evidence="2">
    <name type="scientific">Hepatitis B virus</name>
    <name type="common">HBV</name>
    <dbReference type="NCBI Taxonomy" id="10407"/>
    <lineage>
        <taxon>Viruses</taxon>
        <taxon>Riboviria</taxon>
        <taxon>Pararnavirae</taxon>
        <taxon>Artverviricota</taxon>
        <taxon>Revtraviricetes</taxon>
        <taxon>Blubervirales</taxon>
        <taxon>Hepadnaviridae</taxon>
        <taxon>Orthohepadnavirus</taxon>
        <taxon>Orthohepadnavirus hominoidei</taxon>
    </lineage>
</organism>
<proteinExistence type="evidence at transcript level"/>
<dbReference type="Gene3D" id="1.10.4090.10">
    <property type="entry name" value="Viral capsid, core domain supefamily, Hepatitis B virus"/>
    <property type="match status" value="1"/>
</dbReference>
<dbReference type="Pfam" id="PF00906">
    <property type="entry name" value="Hepatitis_core"/>
    <property type="match status" value="2"/>
</dbReference>
<organismHost>
    <name type="scientific">Homo sapiens</name>
    <name type="common">Human</name>
    <dbReference type="NCBI Taxonomy" id="9606"/>
</organismHost>
<accession>A0A8F3CIP3</accession>
<evidence type="ECO:0000256" key="1">
    <source>
        <dbReference type="SAM" id="MobiDB-lite"/>
    </source>
</evidence>
<reference evidence="2" key="2">
    <citation type="submission" date="2021-04" db="EMBL/GenBank/DDBJ databases">
        <authorList>
            <person name="Chen X."/>
            <person name="Shi M."/>
            <person name="Wu W."/>
        </authorList>
    </citation>
    <scope>NUCLEOTIDE SEQUENCE</scope>
    <source>
        <strain evidence="2">Cxx18</strain>
    </source>
</reference>
<dbReference type="EMBL" id="MZ244223">
    <property type="protein sequence ID" value="QWY26503.1"/>
    <property type="molecule type" value="mRNA"/>
</dbReference>
<organismHost>
    <name type="scientific">Pan troglodytes</name>
    <name type="common">Chimpanzee</name>
    <dbReference type="NCBI Taxonomy" id="9598"/>
</organismHost>
<dbReference type="SUPFAM" id="SSF47852">
    <property type="entry name" value="Hepatitis B viral capsid (hbcag)"/>
    <property type="match status" value="1"/>
</dbReference>